<feature type="transmembrane region" description="Helical" evidence="1">
    <location>
        <begin position="78"/>
        <end position="98"/>
    </location>
</feature>
<gene>
    <name evidence="2" type="ORF">SAMN04489835_2426</name>
</gene>
<reference evidence="3" key="1">
    <citation type="submission" date="2016-10" db="EMBL/GenBank/DDBJ databases">
        <authorList>
            <person name="Varghese N."/>
            <person name="Submissions S."/>
        </authorList>
    </citation>
    <scope>NUCLEOTIDE SEQUENCE [LARGE SCALE GENOMIC DNA]</scope>
    <source>
        <strain evidence="3">DSM 45405</strain>
    </source>
</reference>
<accession>A0A1H6JRF2</accession>
<name>A0A1H6JRF2_MYCRU</name>
<keyword evidence="3" id="KW-1185">Reference proteome</keyword>
<dbReference type="EMBL" id="LT629971">
    <property type="protein sequence ID" value="SEH64735.1"/>
    <property type="molecule type" value="Genomic_DNA"/>
</dbReference>
<evidence type="ECO:0000256" key="1">
    <source>
        <dbReference type="SAM" id="Phobius"/>
    </source>
</evidence>
<feature type="transmembrane region" description="Helical" evidence="1">
    <location>
        <begin position="110"/>
        <end position="135"/>
    </location>
</feature>
<sequence>MSRLRPGWLVALCGAIISVSAWLPWLTEGSGRVTAIGGIVGDLPAPAPGFGVGQLIVLLASVLIVAGAMSAQGLSARLASSAALAVSVLLLVLAVWYYRLYVYAPVSAGYGWYLGVAVAGVAVLLSVWTMVAAWATAQRAPTRVQ</sequence>
<evidence type="ECO:0000313" key="3">
    <source>
        <dbReference type="Proteomes" id="UP000182915"/>
    </source>
</evidence>
<feature type="transmembrane region" description="Helical" evidence="1">
    <location>
        <begin position="45"/>
        <end position="66"/>
    </location>
</feature>
<keyword evidence="1" id="KW-0472">Membrane</keyword>
<dbReference type="OrthoDB" id="4762605at2"/>
<feature type="transmembrane region" description="Helical" evidence="1">
    <location>
        <begin position="7"/>
        <end position="25"/>
    </location>
</feature>
<dbReference type="AlphaFoldDB" id="A0A1H6JRF2"/>
<evidence type="ECO:0008006" key="4">
    <source>
        <dbReference type="Google" id="ProtNLM"/>
    </source>
</evidence>
<dbReference type="Proteomes" id="UP000182915">
    <property type="component" value="Chromosome I"/>
</dbReference>
<dbReference type="RefSeq" id="WP_083407362.1">
    <property type="nucleotide sequence ID" value="NZ_LT629971.1"/>
</dbReference>
<organism evidence="2 3">
    <name type="scientific">Mycolicibacterium rutilum</name>
    <name type="common">Mycobacterium rutilum</name>
    <dbReference type="NCBI Taxonomy" id="370526"/>
    <lineage>
        <taxon>Bacteria</taxon>
        <taxon>Bacillati</taxon>
        <taxon>Actinomycetota</taxon>
        <taxon>Actinomycetes</taxon>
        <taxon>Mycobacteriales</taxon>
        <taxon>Mycobacteriaceae</taxon>
        <taxon>Mycolicibacterium</taxon>
    </lineage>
</organism>
<proteinExistence type="predicted"/>
<keyword evidence="1" id="KW-0812">Transmembrane</keyword>
<dbReference type="STRING" id="370526.SAMN04489835_2426"/>
<protein>
    <recommendedName>
        <fullName evidence="4">Transmembrane protein</fullName>
    </recommendedName>
</protein>
<evidence type="ECO:0000313" key="2">
    <source>
        <dbReference type="EMBL" id="SEH64735.1"/>
    </source>
</evidence>
<keyword evidence="1" id="KW-1133">Transmembrane helix</keyword>